<dbReference type="Proteomes" id="UP000218505">
    <property type="component" value="Chromosome"/>
</dbReference>
<sequence>MNRGQPDAATVRAAVTLACRAPSVHNTQPWRWRVGARSVQLHADTGRRLPGVDPDGADLLLSCGAALHHLRVALAAVGWRALVRRLPSPDDPQHLATVEFARHVPTAAEIRMATALRRRRTDRRDYSNWAAPEAALERLERIAEAEGVVARVAGPAHLVPAISVAAAVQSADPVYRLELRNWTGRGGGSPDGVPAASVPAAGSGRGVVRMREFPVGELAQPPGAGAERDEAALLVLGTIRDDPLGRLRSGEAMSAVLLAATAAGMATCPLTQPLEVDETRYEVGRAVFGGDVVPQVVLRLGWVLPGAAVLPLTPRRGVEEVVDPL</sequence>
<name>A0A290ZGI9_9PSEU</name>
<keyword evidence="2" id="KW-1185">Reference proteome</keyword>
<organism evidence="1 2">
    <name type="scientific">Actinosynnema pretiosum</name>
    <dbReference type="NCBI Taxonomy" id="42197"/>
    <lineage>
        <taxon>Bacteria</taxon>
        <taxon>Bacillati</taxon>
        <taxon>Actinomycetota</taxon>
        <taxon>Actinomycetes</taxon>
        <taxon>Pseudonocardiales</taxon>
        <taxon>Pseudonocardiaceae</taxon>
        <taxon>Actinosynnema</taxon>
    </lineage>
</organism>
<dbReference type="SUPFAM" id="SSF55469">
    <property type="entry name" value="FMN-dependent nitroreductase-like"/>
    <property type="match status" value="1"/>
</dbReference>
<reference evidence="1" key="1">
    <citation type="submission" date="2017-09" db="EMBL/GenBank/DDBJ databases">
        <title>Complete Genome Sequence of ansamitocin-producing Bacterium Actinosynnema pretiosum X47.</title>
        <authorList>
            <person name="Cao G."/>
            <person name="Zong G."/>
            <person name="Zhong C."/>
            <person name="Fu J."/>
        </authorList>
    </citation>
    <scope>NUCLEOTIDE SEQUENCE [LARGE SCALE GENOMIC DNA]</scope>
    <source>
        <strain evidence="1">X47</strain>
    </source>
</reference>
<dbReference type="RefSeq" id="WP_096497744.1">
    <property type="nucleotide sequence ID" value="NZ_CP023445.1"/>
</dbReference>
<evidence type="ECO:0000313" key="2">
    <source>
        <dbReference type="Proteomes" id="UP000218505"/>
    </source>
</evidence>
<dbReference type="AlphaFoldDB" id="A0A290ZGI9"/>
<accession>A0A290ZGI9</accession>
<gene>
    <name evidence="1" type="ORF">CNX65_12270</name>
</gene>
<dbReference type="PANTHER" id="PTHR23026">
    <property type="entry name" value="NADPH NITROREDUCTASE"/>
    <property type="match status" value="1"/>
</dbReference>
<dbReference type="EMBL" id="CP023445">
    <property type="protein sequence ID" value="ATE58128.1"/>
    <property type="molecule type" value="Genomic_DNA"/>
</dbReference>
<dbReference type="InterPro" id="IPR050627">
    <property type="entry name" value="Nitroreductase/BluB"/>
</dbReference>
<evidence type="ECO:0000313" key="1">
    <source>
        <dbReference type="EMBL" id="ATE58128.1"/>
    </source>
</evidence>
<dbReference type="NCBIfam" id="NF047509">
    <property type="entry name" value="Rv3131_FMN_oxido"/>
    <property type="match status" value="1"/>
</dbReference>
<dbReference type="KEGG" id="apre:CNX65_12270"/>
<protein>
    <submittedName>
        <fullName evidence="1">NAD(P)H nitroreductase</fullName>
    </submittedName>
</protein>
<dbReference type="PANTHER" id="PTHR23026:SF123">
    <property type="entry name" value="NAD(P)H NITROREDUCTASE RV3131-RELATED"/>
    <property type="match status" value="1"/>
</dbReference>
<dbReference type="GO" id="GO:0016491">
    <property type="term" value="F:oxidoreductase activity"/>
    <property type="evidence" value="ECO:0007669"/>
    <property type="project" value="InterPro"/>
</dbReference>
<dbReference type="Gene3D" id="3.40.109.10">
    <property type="entry name" value="NADH Oxidase"/>
    <property type="match status" value="1"/>
</dbReference>
<proteinExistence type="predicted"/>
<dbReference type="InterPro" id="IPR000415">
    <property type="entry name" value="Nitroreductase-like"/>
</dbReference>